<evidence type="ECO:0000256" key="2">
    <source>
        <dbReference type="ARBA" id="ARBA00023315"/>
    </source>
</evidence>
<evidence type="ECO:0000313" key="5">
    <source>
        <dbReference type="Proteomes" id="UP000094828"/>
    </source>
</evidence>
<evidence type="ECO:0000313" key="4">
    <source>
        <dbReference type="EMBL" id="ODA29584.1"/>
    </source>
</evidence>
<feature type="region of interest" description="Disordered" evidence="3">
    <location>
        <begin position="412"/>
        <end position="431"/>
    </location>
</feature>
<evidence type="ECO:0000256" key="1">
    <source>
        <dbReference type="ARBA" id="ARBA00022679"/>
    </source>
</evidence>
<dbReference type="GO" id="GO:0016779">
    <property type="term" value="F:nucleotidyltransferase activity"/>
    <property type="evidence" value="ECO:0007669"/>
    <property type="project" value="UniProtKB-ARBA"/>
</dbReference>
<dbReference type="Gene3D" id="2.160.10.10">
    <property type="entry name" value="Hexapeptide repeat proteins"/>
    <property type="match status" value="1"/>
</dbReference>
<dbReference type="PANTHER" id="PTHR43584">
    <property type="entry name" value="NUCLEOTIDYL TRANSFERASE"/>
    <property type="match status" value="1"/>
</dbReference>
<gene>
    <name evidence="4" type="ORF">A6X21_07855</name>
</gene>
<dbReference type="EMBL" id="LYDR01000127">
    <property type="protein sequence ID" value="ODA29584.1"/>
    <property type="molecule type" value="Genomic_DNA"/>
</dbReference>
<evidence type="ECO:0000256" key="3">
    <source>
        <dbReference type="SAM" id="MobiDB-lite"/>
    </source>
</evidence>
<name>A0A1C3E8M6_9PLAN</name>
<proteinExistence type="predicted"/>
<keyword evidence="2" id="KW-0012">Acyltransferase</keyword>
<dbReference type="GO" id="GO:0016746">
    <property type="term" value="F:acyltransferase activity"/>
    <property type="evidence" value="ECO:0007669"/>
    <property type="project" value="UniProtKB-KW"/>
</dbReference>
<comment type="caution">
    <text evidence="4">The sequence shown here is derived from an EMBL/GenBank/DDBJ whole genome shotgun (WGS) entry which is preliminary data.</text>
</comment>
<evidence type="ECO:0008006" key="6">
    <source>
        <dbReference type="Google" id="ProtNLM"/>
    </source>
</evidence>
<dbReference type="InterPro" id="IPR050065">
    <property type="entry name" value="GlmU-like"/>
</dbReference>
<dbReference type="InterPro" id="IPR011004">
    <property type="entry name" value="Trimer_LpxA-like_sf"/>
</dbReference>
<keyword evidence="1" id="KW-0808">Transferase</keyword>
<dbReference type="NCBIfam" id="TIGR03991">
    <property type="entry name" value="alt_bact_glmU"/>
    <property type="match status" value="1"/>
</dbReference>
<dbReference type="SUPFAM" id="SSF51161">
    <property type="entry name" value="Trimeric LpxA-like enzymes"/>
    <property type="match status" value="1"/>
</dbReference>
<protein>
    <recommendedName>
        <fullName evidence="6">Glucose-1-phosphate thymidylyltransferase</fullName>
    </recommendedName>
</protein>
<organism evidence="4 5">
    <name type="scientific">Planctopirus hydrillae</name>
    <dbReference type="NCBI Taxonomy" id="1841610"/>
    <lineage>
        <taxon>Bacteria</taxon>
        <taxon>Pseudomonadati</taxon>
        <taxon>Planctomycetota</taxon>
        <taxon>Planctomycetia</taxon>
        <taxon>Planctomycetales</taxon>
        <taxon>Planctomycetaceae</taxon>
        <taxon>Planctopirus</taxon>
    </lineage>
</organism>
<dbReference type="OrthoDB" id="234332at2"/>
<dbReference type="RefSeq" id="WP_068849397.1">
    <property type="nucleotide sequence ID" value="NZ_LYDR01000127.1"/>
</dbReference>
<dbReference type="CDD" id="cd05635">
    <property type="entry name" value="LbH_unknown"/>
    <property type="match status" value="1"/>
</dbReference>
<dbReference type="InterPro" id="IPR023917">
    <property type="entry name" value="Bifunctiontional_GlmU_bac-type"/>
</dbReference>
<feature type="compositionally biased region" description="Polar residues" evidence="3">
    <location>
        <begin position="418"/>
        <end position="431"/>
    </location>
</feature>
<dbReference type="AlphaFoldDB" id="A0A1C3E8M6"/>
<accession>A0A1C3E8M6</accession>
<dbReference type="Proteomes" id="UP000094828">
    <property type="component" value="Unassembled WGS sequence"/>
</dbReference>
<dbReference type="PANTHER" id="PTHR43584:SF9">
    <property type="entry name" value="TRANSFERASE HEXAPEPTIDE REPEAT CONTAINING PROTEIN"/>
    <property type="match status" value="1"/>
</dbReference>
<reference evidence="4 5" key="1">
    <citation type="submission" date="2016-05" db="EMBL/GenBank/DDBJ databases">
        <title>Genomic and physiological characterization of Planctopirus sp. isolated from fresh water lake.</title>
        <authorList>
            <person name="Subhash Y."/>
            <person name="Ramana C."/>
        </authorList>
    </citation>
    <scope>NUCLEOTIDE SEQUENCE [LARGE SCALE GENOMIC DNA]</scope>
    <source>
        <strain evidence="4 5">JC280</strain>
    </source>
</reference>
<dbReference type="STRING" id="1841610.A6X21_07855"/>
<keyword evidence="5" id="KW-1185">Reference proteome</keyword>
<dbReference type="Pfam" id="PF13562">
    <property type="entry name" value="NTP_transf_4"/>
    <property type="match status" value="1"/>
</dbReference>
<sequence length="431" mass="47928">MRLAIFENSAISTLEPLVWVRPVFELLTGHFSTRERWLKVLQPDEWGAILRPHLLETYCESHPDAYVNDARWLAGGHTLLLNGQWLCNPTEIPEFSDESVGIVEGEIAWMVCDPLESTLLLDHHLDESLVRLAQSRKRVASPGKILRRPWDLVSFNEQQICEDHGFRQASHSEQKALPNQAFTIVGPAHALWAHESAKVDPFVVFDTTGGPIYIDRDAVIQAFTRMEGPCYVGPGTQLFRTNLRAGTSFGPMCRVGGEIENSVFQGFSNKYHDGFLGHSYVGSWVNLGAITTNSDLKNDYSNVSVPIGGTSIATGEKKVGCFLADHVKTGLGSMFNTGSAVGVMSMILPAGELLPKHIPSFTRFWHGEIEELSSIEPLLETAAIAMSRRGEEFSIAQERMLRAVWHATKPERQKALARQSSRSVETSHQNH</sequence>